<protein>
    <submittedName>
        <fullName evidence="2">Nuclease</fullName>
    </submittedName>
</protein>
<organism evidence="2 3">
    <name type="scientific">Paenibacillus ottowii</name>
    <dbReference type="NCBI Taxonomy" id="2315729"/>
    <lineage>
        <taxon>Bacteria</taxon>
        <taxon>Bacillati</taxon>
        <taxon>Bacillota</taxon>
        <taxon>Bacilli</taxon>
        <taxon>Bacillales</taxon>
        <taxon>Paenibacillaceae</taxon>
        <taxon>Paenibacillus</taxon>
    </lineage>
</organism>
<name>A0ABY3B1B2_9BACL</name>
<keyword evidence="1" id="KW-0732">Signal</keyword>
<comment type="caution">
    <text evidence="2">The sequence shown here is derived from an EMBL/GenBank/DDBJ whole genome shotgun (WGS) entry which is preliminary data.</text>
</comment>
<evidence type="ECO:0000313" key="3">
    <source>
        <dbReference type="Proteomes" id="UP000319219"/>
    </source>
</evidence>
<dbReference type="PROSITE" id="PS51257">
    <property type="entry name" value="PROKAR_LIPOPROTEIN"/>
    <property type="match status" value="1"/>
</dbReference>
<gene>
    <name evidence="2" type="ORF">FKV70_16615</name>
</gene>
<evidence type="ECO:0000313" key="2">
    <source>
        <dbReference type="EMBL" id="TQR97461.1"/>
    </source>
</evidence>
<accession>A0ABY3B1B2</accession>
<reference evidence="2 3" key="1">
    <citation type="submission" date="2019-07" db="EMBL/GenBank/DDBJ databases">
        <title>Paenibacillus ottowii sp. nov. isolated from a fermentation system processing bovine manure.</title>
        <authorList>
            <person name="Velazquez L.F."/>
            <person name="Rajbanshi S."/>
            <person name="Guan S."/>
            <person name="Hinchee M."/>
            <person name="Welsh A."/>
        </authorList>
    </citation>
    <scope>NUCLEOTIDE SEQUENCE [LARGE SCALE GENOMIC DNA]</scope>
    <source>
        <strain evidence="2 3">MS2379</strain>
    </source>
</reference>
<feature type="chain" id="PRO_5045267215" evidence="1">
    <location>
        <begin position="22"/>
        <end position="148"/>
    </location>
</feature>
<feature type="signal peptide" evidence="1">
    <location>
        <begin position="1"/>
        <end position="21"/>
    </location>
</feature>
<keyword evidence="3" id="KW-1185">Reference proteome</keyword>
<dbReference type="Proteomes" id="UP000319219">
    <property type="component" value="Unassembled WGS sequence"/>
</dbReference>
<proteinExistence type="predicted"/>
<dbReference type="EMBL" id="VIJZ01000007">
    <property type="protein sequence ID" value="TQR97461.1"/>
    <property type="molecule type" value="Genomic_DNA"/>
</dbReference>
<dbReference type="RefSeq" id="WP_142613531.1">
    <property type="nucleotide sequence ID" value="NZ_VIJZ01000007.1"/>
</dbReference>
<sequence>MFKWIFTVLITILLAGCSVQQDVVKTTKSDPVAVPVTQVSADTVKLEFPSEKYPETAQHIKEAIVAGIPNVCTIDRGGVFKNREISLETVPVKKGYKRGQWPLATCAESKVGADVSYISPKDDEGANSWIDQHLEDYSDGTRVEIIVK</sequence>
<evidence type="ECO:0000256" key="1">
    <source>
        <dbReference type="SAM" id="SignalP"/>
    </source>
</evidence>